<dbReference type="Proteomes" id="UP000823775">
    <property type="component" value="Unassembled WGS sequence"/>
</dbReference>
<gene>
    <name evidence="1" type="ORF">HAX54_034916</name>
</gene>
<feature type="non-terminal residue" evidence="1">
    <location>
        <position position="64"/>
    </location>
</feature>
<keyword evidence="2" id="KW-1185">Reference proteome</keyword>
<name>A0ABS8VGA7_DATST</name>
<sequence length="64" mass="6891">MPIQSLVGFRPLLGTHVTLAVHGSKLETRRFVSSGIFVCPVYCFASGSQQRSADTILRLASVSP</sequence>
<organism evidence="1 2">
    <name type="scientific">Datura stramonium</name>
    <name type="common">Jimsonweed</name>
    <name type="synonym">Common thornapple</name>
    <dbReference type="NCBI Taxonomy" id="4076"/>
    <lineage>
        <taxon>Eukaryota</taxon>
        <taxon>Viridiplantae</taxon>
        <taxon>Streptophyta</taxon>
        <taxon>Embryophyta</taxon>
        <taxon>Tracheophyta</taxon>
        <taxon>Spermatophyta</taxon>
        <taxon>Magnoliopsida</taxon>
        <taxon>eudicotyledons</taxon>
        <taxon>Gunneridae</taxon>
        <taxon>Pentapetalae</taxon>
        <taxon>asterids</taxon>
        <taxon>lamiids</taxon>
        <taxon>Solanales</taxon>
        <taxon>Solanaceae</taxon>
        <taxon>Solanoideae</taxon>
        <taxon>Datureae</taxon>
        <taxon>Datura</taxon>
    </lineage>
</organism>
<reference evidence="1 2" key="1">
    <citation type="journal article" date="2021" name="BMC Genomics">
        <title>Datura genome reveals duplications of psychoactive alkaloid biosynthetic genes and high mutation rate following tissue culture.</title>
        <authorList>
            <person name="Rajewski A."/>
            <person name="Carter-House D."/>
            <person name="Stajich J."/>
            <person name="Litt A."/>
        </authorList>
    </citation>
    <scope>NUCLEOTIDE SEQUENCE [LARGE SCALE GENOMIC DNA]</scope>
    <source>
        <strain evidence="1">AR-01</strain>
    </source>
</reference>
<evidence type="ECO:0000313" key="2">
    <source>
        <dbReference type="Proteomes" id="UP000823775"/>
    </source>
</evidence>
<dbReference type="EMBL" id="JACEIK010004529">
    <property type="protein sequence ID" value="MCD9645739.1"/>
    <property type="molecule type" value="Genomic_DNA"/>
</dbReference>
<accession>A0ABS8VGA7</accession>
<proteinExistence type="predicted"/>
<comment type="caution">
    <text evidence="1">The sequence shown here is derived from an EMBL/GenBank/DDBJ whole genome shotgun (WGS) entry which is preliminary data.</text>
</comment>
<protein>
    <submittedName>
        <fullName evidence="1">Uncharacterized protein</fullName>
    </submittedName>
</protein>
<evidence type="ECO:0000313" key="1">
    <source>
        <dbReference type="EMBL" id="MCD9645739.1"/>
    </source>
</evidence>